<dbReference type="RefSeq" id="WP_102937069.1">
    <property type="nucleotide sequence ID" value="NZ_LJIW01000002.1"/>
</dbReference>
<gene>
    <name evidence="1" type="ORF">SMF913_27750</name>
</gene>
<evidence type="ECO:0000313" key="2">
    <source>
        <dbReference type="Proteomes" id="UP000236520"/>
    </source>
</evidence>
<comment type="caution">
    <text evidence="1">The sequence shown here is derived from an EMBL/GenBank/DDBJ whole genome shotgun (WGS) entry which is preliminary data.</text>
</comment>
<protein>
    <submittedName>
        <fullName evidence="1">Uncharacterized protein</fullName>
    </submittedName>
</protein>
<organism evidence="1 2">
    <name type="scientific">Streptomyces malaysiensis</name>
    <dbReference type="NCBI Taxonomy" id="92644"/>
    <lineage>
        <taxon>Bacteria</taxon>
        <taxon>Bacillati</taxon>
        <taxon>Actinomycetota</taxon>
        <taxon>Actinomycetes</taxon>
        <taxon>Kitasatosporales</taxon>
        <taxon>Streptomycetaceae</taxon>
        <taxon>Streptomyces</taxon>
        <taxon>Streptomyces violaceusniger group</taxon>
    </lineage>
</organism>
<reference evidence="1 2" key="1">
    <citation type="submission" date="2015-09" db="EMBL/GenBank/DDBJ databases">
        <title>Genome sequence, genome mining and natural product profiling of a biocontrol bacterium Streptomyces malaysiensis F913.</title>
        <authorList>
            <person name="Xu Y."/>
            <person name="Wei J."/>
            <person name="Xie J."/>
            <person name="Li T."/>
            <person name="Zhou Z."/>
        </authorList>
    </citation>
    <scope>NUCLEOTIDE SEQUENCE [LARGE SCALE GENOMIC DNA]</scope>
    <source>
        <strain evidence="1 2">F913</strain>
    </source>
</reference>
<proteinExistence type="predicted"/>
<dbReference type="AlphaFoldDB" id="A0A2J7YW83"/>
<name>A0A2J7YW83_STRMQ</name>
<keyword evidence="2" id="KW-1185">Reference proteome</keyword>
<sequence>MRAQHQDVSLLRRLYTGESVQQARRAVDGLQNSQTAIPETASPAQQFLEARVLVGLLEFRNLYTRFPLGISAVQPRPDVIGLSVESEERAAEILFNLLPSYVPAHNEVHGVPGLRITRRHQTAIELQVLGESARLRLTGLPSTLWRSTEERALSNWVDADSMHLCWRFSPRAWTAEEREHHARWENPDDQYVQVKRRGAWLGSGLLRRAALLHTVANTFMADGHHSAAFGMARLVLQSSHARAQGPGPHNVVAALLDPVCGLPLELKRYRGDTDENYGSDQQFVLEDAGKTAVLDLRAAVERPPSRLAPELWQAIVRRIPRSGFTSGLSPSVLASFCSHGAA</sequence>
<accession>A0A2J7YW83</accession>
<evidence type="ECO:0000313" key="1">
    <source>
        <dbReference type="EMBL" id="PNG92285.1"/>
    </source>
</evidence>
<dbReference type="EMBL" id="LJIW01000002">
    <property type="protein sequence ID" value="PNG92285.1"/>
    <property type="molecule type" value="Genomic_DNA"/>
</dbReference>
<dbReference type="Proteomes" id="UP000236520">
    <property type="component" value="Unassembled WGS sequence"/>
</dbReference>